<comment type="caution">
    <text evidence="1">The sequence shown here is derived from an EMBL/GenBank/DDBJ whole genome shotgun (WGS) entry which is preliminary data.</text>
</comment>
<proteinExistence type="predicted"/>
<gene>
    <name evidence="1" type="ORF">BN2476_560042</name>
</gene>
<dbReference type="Proteomes" id="UP000195569">
    <property type="component" value="Unassembled WGS sequence"/>
</dbReference>
<protein>
    <submittedName>
        <fullName evidence="1">Uncharacterized protein</fullName>
    </submittedName>
</protein>
<name>A0A1N7SIJ0_9BURK</name>
<accession>A0A1N7SIJ0</accession>
<sequence length="58" mass="6640">MFRKLTEPEGGFPGKSDFRALSQTAFETKLIETHALKVKLTGSETSTRERERRRNEAV</sequence>
<dbReference type="AlphaFoldDB" id="A0A1N7SIJ0"/>
<organism evidence="1 2">
    <name type="scientific">Paraburkholderia piptadeniae</name>
    <dbReference type="NCBI Taxonomy" id="1701573"/>
    <lineage>
        <taxon>Bacteria</taxon>
        <taxon>Pseudomonadati</taxon>
        <taxon>Pseudomonadota</taxon>
        <taxon>Betaproteobacteria</taxon>
        <taxon>Burkholderiales</taxon>
        <taxon>Burkholderiaceae</taxon>
        <taxon>Paraburkholderia</taxon>
    </lineage>
</organism>
<reference evidence="1" key="1">
    <citation type="submission" date="2016-12" db="EMBL/GenBank/DDBJ databases">
        <authorList>
            <person name="Moulin L."/>
        </authorList>
    </citation>
    <scope>NUCLEOTIDE SEQUENCE [LARGE SCALE GENOMIC DNA]</scope>
    <source>
        <strain evidence="1">STM 7183</strain>
    </source>
</reference>
<keyword evidence="2" id="KW-1185">Reference proteome</keyword>
<evidence type="ECO:0000313" key="1">
    <source>
        <dbReference type="EMBL" id="SIT47211.1"/>
    </source>
</evidence>
<evidence type="ECO:0000313" key="2">
    <source>
        <dbReference type="Proteomes" id="UP000195569"/>
    </source>
</evidence>
<dbReference type="EMBL" id="CYGY02000056">
    <property type="protein sequence ID" value="SIT47211.1"/>
    <property type="molecule type" value="Genomic_DNA"/>
</dbReference>